<evidence type="ECO:0000256" key="3">
    <source>
        <dbReference type="ARBA" id="ARBA00046339"/>
    </source>
</evidence>
<protein>
    <recommendedName>
        <fullName evidence="6">Urease accessory protein UreF</fullName>
    </recommendedName>
</protein>
<dbReference type="GO" id="GO:0016151">
    <property type="term" value="F:nickel cation binding"/>
    <property type="evidence" value="ECO:0007669"/>
    <property type="project" value="InterPro"/>
</dbReference>
<evidence type="ECO:0000313" key="5">
    <source>
        <dbReference type="EMBL" id="CAD8819950.1"/>
    </source>
</evidence>
<comment type="similarity">
    <text evidence="3">Belongs to the UreF family.</text>
</comment>
<organism evidence="5">
    <name type="scientific">Timspurckia oligopyrenoides</name>
    <dbReference type="NCBI Taxonomy" id="708627"/>
    <lineage>
        <taxon>Eukaryota</taxon>
        <taxon>Rhodophyta</taxon>
        <taxon>Bangiophyceae</taxon>
        <taxon>Porphyridiales</taxon>
        <taxon>Porphyridiaceae</taxon>
        <taxon>Timspurckia</taxon>
    </lineage>
</organism>
<evidence type="ECO:0000313" key="4">
    <source>
        <dbReference type="EMBL" id="CAD8819949.1"/>
    </source>
</evidence>
<dbReference type="Gene3D" id="1.10.4190.10">
    <property type="entry name" value="Urease accessory protein UreF"/>
    <property type="match status" value="1"/>
</dbReference>
<evidence type="ECO:0000256" key="1">
    <source>
        <dbReference type="ARBA" id="ARBA00022988"/>
    </source>
</evidence>
<dbReference type="InterPro" id="IPR002639">
    <property type="entry name" value="UreF"/>
</dbReference>
<sequence>MDDPGVEWILWQLADSAFPCGGFNHSGGLEAAIQNAIGVDLRNDEAGIDDQVEWFVRQSLENCAVVSCPFVVCAFELGWDVKNTEKSSANFTILQSKLEHLDNEFDIRVASNAVACMASQNQGATLLSAFMDIFGEESGNEGLIVFLRQWKRKILLEQAFGHLPIVFGCVFGLLAKRVDRETVVHMFQFWHIRGLISAAVRLGSIGPMEAQRLMLRIIRWRSNLEPIPESIDISKIPSTISPLLDLCTSLHSGLYSRQFTS</sequence>
<keyword evidence="1" id="KW-0996">Nickel insertion</keyword>
<dbReference type="PANTHER" id="PTHR33620">
    <property type="entry name" value="UREASE ACCESSORY PROTEIN F"/>
    <property type="match status" value="1"/>
</dbReference>
<dbReference type="EMBL" id="HBFP01006095">
    <property type="protein sequence ID" value="CAD8819950.1"/>
    <property type="molecule type" value="Transcribed_RNA"/>
</dbReference>
<dbReference type="InterPro" id="IPR038277">
    <property type="entry name" value="UreF_sf"/>
</dbReference>
<dbReference type="Pfam" id="PF01730">
    <property type="entry name" value="UreF"/>
    <property type="match status" value="1"/>
</dbReference>
<accession>A0A6T6MDP3</accession>
<dbReference type="AlphaFoldDB" id="A0A6T6MDP3"/>
<keyword evidence="2" id="KW-0143">Chaperone</keyword>
<name>A0A6T6MDP3_9RHOD</name>
<reference evidence="5" key="1">
    <citation type="submission" date="2021-01" db="EMBL/GenBank/DDBJ databases">
        <authorList>
            <person name="Corre E."/>
            <person name="Pelletier E."/>
            <person name="Niang G."/>
            <person name="Scheremetjew M."/>
            <person name="Finn R."/>
            <person name="Kale V."/>
            <person name="Holt S."/>
            <person name="Cochrane G."/>
            <person name="Meng A."/>
            <person name="Brown T."/>
            <person name="Cohen L."/>
        </authorList>
    </citation>
    <scope>NUCLEOTIDE SEQUENCE</scope>
    <source>
        <strain evidence="5">CCMP3278</strain>
    </source>
</reference>
<proteinExistence type="inferred from homology"/>
<evidence type="ECO:0000256" key="2">
    <source>
        <dbReference type="ARBA" id="ARBA00023186"/>
    </source>
</evidence>
<evidence type="ECO:0008006" key="6">
    <source>
        <dbReference type="Google" id="ProtNLM"/>
    </source>
</evidence>
<gene>
    <name evidence="4" type="ORF">TOLI1172_LOCUS4338</name>
    <name evidence="5" type="ORF">TOLI1172_LOCUS4339</name>
</gene>
<dbReference type="PANTHER" id="PTHR33620:SF1">
    <property type="entry name" value="UREASE ACCESSORY PROTEIN F"/>
    <property type="match status" value="1"/>
</dbReference>
<dbReference type="EMBL" id="HBFP01006094">
    <property type="protein sequence ID" value="CAD8819949.1"/>
    <property type="molecule type" value="Transcribed_RNA"/>
</dbReference>